<dbReference type="PANTHER" id="PTHR21090:SF5">
    <property type="entry name" value="PENTAFUNCTIONAL AROM POLYPEPTIDE"/>
    <property type="match status" value="1"/>
</dbReference>
<feature type="binding site" evidence="9">
    <location>
        <position position="28"/>
    </location>
    <ligand>
        <name>3-phosphoshikimate</name>
        <dbReference type="ChEBI" id="CHEBI:145989"/>
    </ligand>
</feature>
<keyword evidence="5 9" id="KW-0028">Amino-acid biosynthesis</keyword>
<name>A0A838CNZ6_9BACI</name>
<feature type="binding site" evidence="9">
    <location>
        <position position="316"/>
    </location>
    <ligand>
        <name>3-phosphoshikimate</name>
        <dbReference type="ChEBI" id="CHEBI:145989"/>
    </ligand>
</feature>
<organism evidence="11 12">
    <name type="scientific">Halobacillus locisalis</name>
    <dbReference type="NCBI Taxonomy" id="220753"/>
    <lineage>
        <taxon>Bacteria</taxon>
        <taxon>Bacillati</taxon>
        <taxon>Bacillota</taxon>
        <taxon>Bacilli</taxon>
        <taxon>Bacillales</taxon>
        <taxon>Bacillaceae</taxon>
        <taxon>Halobacillus</taxon>
    </lineage>
</organism>
<dbReference type="Pfam" id="PF00275">
    <property type="entry name" value="EPSP_synthase"/>
    <property type="match status" value="1"/>
</dbReference>
<dbReference type="AlphaFoldDB" id="A0A838CNZ6"/>
<feature type="binding site" evidence="9">
    <location>
        <position position="170"/>
    </location>
    <ligand>
        <name>phosphoenolpyruvate</name>
        <dbReference type="ChEBI" id="CHEBI:58702"/>
    </ligand>
</feature>
<comment type="caution">
    <text evidence="11">The sequence shown here is derived from an EMBL/GenBank/DDBJ whole genome shotgun (WGS) entry which is preliminary data.</text>
</comment>
<dbReference type="CDD" id="cd01556">
    <property type="entry name" value="EPSP_synthase"/>
    <property type="match status" value="1"/>
</dbReference>
<evidence type="ECO:0000256" key="3">
    <source>
        <dbReference type="ARBA" id="ARBA00009948"/>
    </source>
</evidence>
<evidence type="ECO:0000256" key="7">
    <source>
        <dbReference type="ARBA" id="ARBA00023141"/>
    </source>
</evidence>
<feature type="binding site" evidence="9">
    <location>
        <position position="168"/>
    </location>
    <ligand>
        <name>3-phosphoshikimate</name>
        <dbReference type="ChEBI" id="CHEBI:145989"/>
    </ligand>
</feature>
<keyword evidence="12" id="KW-1185">Reference proteome</keyword>
<comment type="subcellular location">
    <subcellularLocation>
        <location evidence="9">Cytoplasm</location>
    </subcellularLocation>
</comment>
<dbReference type="GO" id="GO:0009073">
    <property type="term" value="P:aromatic amino acid family biosynthetic process"/>
    <property type="evidence" value="ECO:0007669"/>
    <property type="project" value="UniProtKB-KW"/>
</dbReference>
<keyword evidence="6 9" id="KW-0808">Transferase</keyword>
<dbReference type="GO" id="GO:0003866">
    <property type="term" value="F:3-phosphoshikimate 1-carboxyvinyltransferase activity"/>
    <property type="evidence" value="ECO:0007669"/>
    <property type="project" value="UniProtKB-UniRule"/>
</dbReference>
<dbReference type="SUPFAM" id="SSF55205">
    <property type="entry name" value="EPT/RTPC-like"/>
    <property type="match status" value="1"/>
</dbReference>
<dbReference type="HAMAP" id="MF_00210">
    <property type="entry name" value="EPSP_synth"/>
    <property type="match status" value="1"/>
</dbReference>
<feature type="active site" description="Proton acceptor" evidence="9">
    <location>
        <position position="316"/>
    </location>
</feature>
<dbReference type="NCBIfam" id="TIGR01356">
    <property type="entry name" value="aroA"/>
    <property type="match status" value="1"/>
</dbReference>
<dbReference type="InterPro" id="IPR023193">
    <property type="entry name" value="EPSP_synthase_CS"/>
</dbReference>
<dbReference type="Gene3D" id="3.65.10.10">
    <property type="entry name" value="Enolpyruvate transferase domain"/>
    <property type="match status" value="2"/>
</dbReference>
<evidence type="ECO:0000256" key="2">
    <source>
        <dbReference type="ARBA" id="ARBA00004811"/>
    </source>
</evidence>
<dbReference type="Proteomes" id="UP000571017">
    <property type="component" value="Unassembled WGS sequence"/>
</dbReference>
<feature type="binding site" evidence="9">
    <location>
        <position position="170"/>
    </location>
    <ligand>
        <name>3-phosphoshikimate</name>
        <dbReference type="ChEBI" id="CHEBI:145989"/>
    </ligand>
</feature>
<dbReference type="EMBL" id="JACEFG010000001">
    <property type="protein sequence ID" value="MBA2173882.1"/>
    <property type="molecule type" value="Genomic_DNA"/>
</dbReference>
<evidence type="ECO:0000313" key="11">
    <source>
        <dbReference type="EMBL" id="MBA2173882.1"/>
    </source>
</evidence>
<dbReference type="EC" id="2.5.1.19" evidence="9"/>
<evidence type="ECO:0000313" key="12">
    <source>
        <dbReference type="Proteomes" id="UP000571017"/>
    </source>
</evidence>
<sequence length="433" mass="46161">MTNRKLYPATGGLRGNLQVPGDKSISHRAVIFSAMANGTSKITNFLTGEDCMRTVEAFRQFGVDIEQDRGTLTVQGKGVEGLSAPTQPINFGNSGTTARLMSGVLAGLPFFTTAYGDESLSKRPMDRVVNPLREMGATVIGREDGSYLPLAFQGSPLQAMRHELKVRSAQVKSCLLLAGLFAEGETTIIEKGVTRDHTEKLLPQFGVELTVNGPTISIKGGQELKASDIRVPGDISSAAFFLVAAAITPGSELTINNVGLNETRNGIVQALEQMGAKISSHVHTYVGDEPVGDVTIKYGQLEAITLEGDLIPNVIDEIPILALAASQAQGTTVIKDAKELRVKETDRIAAVVDTLTTLGANVEAKEDGMVIHGSQSLQGGSIDSYGDHRIGMMGAVASLISHEPVVIQDKDCINISYPTFFDHLAQLQNKKTS</sequence>
<evidence type="ECO:0000259" key="10">
    <source>
        <dbReference type="Pfam" id="PF00275"/>
    </source>
</evidence>
<evidence type="ECO:0000256" key="8">
    <source>
        <dbReference type="ARBA" id="ARBA00044633"/>
    </source>
</evidence>
<dbReference type="InterPro" id="IPR006264">
    <property type="entry name" value="EPSP_synthase"/>
</dbReference>
<dbReference type="FunFam" id="3.65.10.10:FF:000006">
    <property type="entry name" value="3-phosphoshikimate 1-carboxyvinyltransferase"/>
    <property type="match status" value="1"/>
</dbReference>
<dbReference type="InterPro" id="IPR001986">
    <property type="entry name" value="Enolpyruvate_Tfrase_dom"/>
</dbReference>
<dbReference type="PROSITE" id="PS00104">
    <property type="entry name" value="EPSP_SYNTHASE_1"/>
    <property type="match status" value="1"/>
</dbReference>
<comment type="pathway">
    <text evidence="2 9">Metabolic intermediate biosynthesis; chorismate biosynthesis; chorismate from D-erythrose 4-phosphate and phosphoenolpyruvate: step 6/7.</text>
</comment>
<dbReference type="PIRSF" id="PIRSF000505">
    <property type="entry name" value="EPSPS"/>
    <property type="match status" value="1"/>
</dbReference>
<evidence type="ECO:0000256" key="4">
    <source>
        <dbReference type="ARBA" id="ARBA00022490"/>
    </source>
</evidence>
<reference evidence="11 12" key="1">
    <citation type="journal article" date="2004" name="Extremophiles">
        <title>Halobacillus locisalis sp. nov., a halophilic bacterium isolated from a marine solar saltern of the Yellow Sea in Korea.</title>
        <authorList>
            <person name="Yoon J.H."/>
            <person name="Kang K.H."/>
            <person name="Oh T.K."/>
            <person name="Park Y.H."/>
        </authorList>
    </citation>
    <scope>NUCLEOTIDE SEQUENCE [LARGE SCALE GENOMIC DNA]</scope>
    <source>
        <strain evidence="11 12">KCTC 3788</strain>
    </source>
</reference>
<dbReference type="GO" id="GO:0008652">
    <property type="term" value="P:amino acid biosynthetic process"/>
    <property type="evidence" value="ECO:0007669"/>
    <property type="project" value="UniProtKB-KW"/>
</dbReference>
<feature type="domain" description="Enolpyruvate transferase" evidence="10">
    <location>
        <begin position="12"/>
        <end position="424"/>
    </location>
</feature>
<proteinExistence type="inferred from homology"/>
<feature type="binding site" evidence="9">
    <location>
        <position position="347"/>
    </location>
    <ligand>
        <name>phosphoenolpyruvate</name>
        <dbReference type="ChEBI" id="CHEBI:58702"/>
    </ligand>
</feature>
<dbReference type="InterPro" id="IPR013792">
    <property type="entry name" value="RNA3'P_cycl/enolpyr_Trfase_a/b"/>
</dbReference>
<dbReference type="FunFam" id="3.65.10.10:FF:000005">
    <property type="entry name" value="3-phosphoshikimate 1-carboxyvinyltransferase"/>
    <property type="match status" value="1"/>
</dbReference>
<dbReference type="GO" id="GO:0009423">
    <property type="term" value="P:chorismate biosynthetic process"/>
    <property type="evidence" value="ECO:0007669"/>
    <property type="project" value="UniProtKB-UniRule"/>
</dbReference>
<feature type="binding site" evidence="9">
    <location>
        <position position="24"/>
    </location>
    <ligand>
        <name>3-phosphoshikimate</name>
        <dbReference type="ChEBI" id="CHEBI:145989"/>
    </ligand>
</feature>
<dbReference type="PANTHER" id="PTHR21090">
    <property type="entry name" value="AROM/DEHYDROQUINATE SYNTHASE"/>
    <property type="match status" value="1"/>
</dbReference>
<feature type="binding site" evidence="9">
    <location>
        <position position="23"/>
    </location>
    <ligand>
        <name>3-phosphoshikimate</name>
        <dbReference type="ChEBI" id="CHEBI:145989"/>
    </ligand>
</feature>
<feature type="binding site" evidence="9">
    <location>
        <position position="123"/>
    </location>
    <ligand>
        <name>phosphoenolpyruvate</name>
        <dbReference type="ChEBI" id="CHEBI:58702"/>
    </ligand>
</feature>
<keyword evidence="4 9" id="KW-0963">Cytoplasm</keyword>
<evidence type="ECO:0000256" key="1">
    <source>
        <dbReference type="ARBA" id="ARBA00002174"/>
    </source>
</evidence>
<comment type="subunit">
    <text evidence="9">Monomer.</text>
</comment>
<comment type="function">
    <text evidence="1 9">Catalyzes the transfer of the enolpyruvyl moiety of phosphoenolpyruvate (PEP) to the 5-hydroxyl of shikimate-3-phosphate (S3P) to produce enolpyruvyl shikimate-3-phosphate and inorganic phosphate.</text>
</comment>
<protein>
    <recommendedName>
        <fullName evidence="9">3-phosphoshikimate 1-carboxyvinyltransferase</fullName>
        <ecNumber evidence="9">2.5.1.19</ecNumber>
    </recommendedName>
    <alternativeName>
        <fullName evidence="9">5-enolpyruvylshikimate-3-phosphate synthase</fullName>
        <shortName evidence="9">EPSP synthase</shortName>
        <shortName evidence="9">EPSPS</shortName>
    </alternativeName>
</protein>
<evidence type="ECO:0000256" key="9">
    <source>
        <dbReference type="HAMAP-Rule" id="MF_00210"/>
    </source>
</evidence>
<evidence type="ECO:0000256" key="5">
    <source>
        <dbReference type="ARBA" id="ARBA00022605"/>
    </source>
</evidence>
<feature type="binding site" evidence="9">
    <location>
        <position position="23"/>
    </location>
    <ligand>
        <name>phosphoenolpyruvate</name>
        <dbReference type="ChEBI" id="CHEBI:58702"/>
    </ligand>
</feature>
<feature type="binding site" evidence="9">
    <location>
        <position position="95"/>
    </location>
    <ligand>
        <name>phosphoenolpyruvate</name>
        <dbReference type="ChEBI" id="CHEBI:58702"/>
    </ligand>
</feature>
<comment type="caution">
    <text evidence="9">Lacks conserved residue(s) required for the propagation of feature annotation.</text>
</comment>
<keyword evidence="7 9" id="KW-0057">Aromatic amino acid biosynthesis</keyword>
<comment type="similarity">
    <text evidence="3 9">Belongs to the EPSP synthase family.</text>
</comment>
<gene>
    <name evidence="9 11" type="primary">aroA</name>
    <name evidence="11" type="ORF">H0266_03110</name>
</gene>
<dbReference type="PROSITE" id="PS00885">
    <property type="entry name" value="EPSP_SYNTHASE_2"/>
    <property type="match status" value="1"/>
</dbReference>
<dbReference type="InterPro" id="IPR036968">
    <property type="entry name" value="Enolpyruvate_Tfrase_sf"/>
</dbReference>
<dbReference type="RefSeq" id="WP_181470912.1">
    <property type="nucleotide sequence ID" value="NZ_JACEFG010000001.1"/>
</dbReference>
<accession>A0A838CNZ6</accession>
<dbReference type="GO" id="GO:0005737">
    <property type="term" value="C:cytoplasm"/>
    <property type="evidence" value="ECO:0007669"/>
    <property type="project" value="UniProtKB-SubCell"/>
</dbReference>
<feature type="binding site" evidence="9">
    <location>
        <position position="343"/>
    </location>
    <ligand>
        <name>3-phosphoshikimate</name>
        <dbReference type="ChEBI" id="CHEBI:145989"/>
    </ligand>
</feature>
<dbReference type="UniPathway" id="UPA00053">
    <property type="reaction ID" value="UER00089"/>
</dbReference>
<comment type="catalytic activity">
    <reaction evidence="8">
        <text>3-phosphoshikimate + phosphoenolpyruvate = 5-O-(1-carboxyvinyl)-3-phosphoshikimate + phosphate</text>
        <dbReference type="Rhea" id="RHEA:21256"/>
        <dbReference type="ChEBI" id="CHEBI:43474"/>
        <dbReference type="ChEBI" id="CHEBI:57701"/>
        <dbReference type="ChEBI" id="CHEBI:58702"/>
        <dbReference type="ChEBI" id="CHEBI:145989"/>
        <dbReference type="EC" id="2.5.1.19"/>
    </reaction>
    <physiologicalReaction direction="left-to-right" evidence="8">
        <dbReference type="Rhea" id="RHEA:21257"/>
    </physiologicalReaction>
</comment>
<feature type="binding site" evidence="9">
    <location>
        <position position="389"/>
    </location>
    <ligand>
        <name>phosphoenolpyruvate</name>
        <dbReference type="ChEBI" id="CHEBI:58702"/>
    </ligand>
</feature>
<evidence type="ECO:0000256" key="6">
    <source>
        <dbReference type="ARBA" id="ARBA00022679"/>
    </source>
</evidence>